<dbReference type="RefSeq" id="WP_171623588.1">
    <property type="nucleotide sequence ID" value="NZ_CP053698.1"/>
</dbReference>
<evidence type="ECO:0000313" key="2">
    <source>
        <dbReference type="EMBL" id="NOJ76294.1"/>
    </source>
</evidence>
<sequence length="72" mass="8338">MDKTRLIFYSFVYKIPSVFKNETEGIFDLTGKLIQVIQNQNTLTVQHLTPGNYIVKIDYLNATSETLKLIKK</sequence>
<reference evidence="2 3" key="1">
    <citation type="submission" date="2020-05" db="EMBL/GenBank/DDBJ databases">
        <title>Tigecycline resistant gene in Empedobacter stercoris.</title>
        <authorList>
            <person name="Chen Y."/>
            <person name="Cheng Y."/>
            <person name="Zhou K."/>
        </authorList>
    </citation>
    <scope>NUCLEOTIDE SEQUENCE [LARGE SCALE GENOMIC DNA]</scope>
    <source>
        <strain evidence="2 3">ES202</strain>
    </source>
</reference>
<dbReference type="NCBIfam" id="TIGR04183">
    <property type="entry name" value="Por_Secre_tail"/>
    <property type="match status" value="1"/>
</dbReference>
<evidence type="ECO:0000313" key="3">
    <source>
        <dbReference type="Proteomes" id="UP000580344"/>
    </source>
</evidence>
<evidence type="ECO:0000256" key="1">
    <source>
        <dbReference type="ARBA" id="ARBA00022729"/>
    </source>
</evidence>
<keyword evidence="1" id="KW-0732">Signal</keyword>
<keyword evidence="3" id="KW-1185">Reference proteome</keyword>
<dbReference type="EMBL" id="JABFOQ010000028">
    <property type="protein sequence ID" value="NOJ76294.1"/>
    <property type="molecule type" value="Genomic_DNA"/>
</dbReference>
<comment type="caution">
    <text evidence="2">The sequence shown here is derived from an EMBL/GenBank/DDBJ whole genome shotgun (WGS) entry which is preliminary data.</text>
</comment>
<accession>A0ABX1WNM5</accession>
<organism evidence="2 3">
    <name type="scientific">Empedobacter stercoris</name>
    <dbReference type="NCBI Taxonomy" id="1628248"/>
    <lineage>
        <taxon>Bacteria</taxon>
        <taxon>Pseudomonadati</taxon>
        <taxon>Bacteroidota</taxon>
        <taxon>Flavobacteriia</taxon>
        <taxon>Flavobacteriales</taxon>
        <taxon>Weeksellaceae</taxon>
        <taxon>Empedobacter</taxon>
    </lineage>
</organism>
<gene>
    <name evidence="2" type="ORF">HMH06_10705</name>
</gene>
<name>A0ABX1WNM5_9FLAO</name>
<dbReference type="Proteomes" id="UP000580344">
    <property type="component" value="Unassembled WGS sequence"/>
</dbReference>
<proteinExistence type="predicted"/>
<dbReference type="InterPro" id="IPR026444">
    <property type="entry name" value="Secre_tail"/>
</dbReference>
<protein>
    <submittedName>
        <fullName evidence="2">T9SS type A sorting domain-containing protein</fullName>
    </submittedName>
</protein>